<dbReference type="Pfam" id="PF05258">
    <property type="entry name" value="DciA"/>
    <property type="match status" value="1"/>
</dbReference>
<dbReference type="InterPro" id="IPR010593">
    <property type="entry name" value="DUF1159"/>
</dbReference>
<protein>
    <submittedName>
        <fullName evidence="1">DUF721 domain-containing protein</fullName>
    </submittedName>
</protein>
<evidence type="ECO:0000313" key="2">
    <source>
        <dbReference type="Proteomes" id="UP001595796"/>
    </source>
</evidence>
<dbReference type="RefSeq" id="WP_114955461.1">
    <property type="nucleotide sequence ID" value="NZ_JBHSJF010000001.1"/>
</dbReference>
<dbReference type="PANTHER" id="PTHR36456">
    <property type="entry name" value="UPF0232 PROTEIN SCO3875"/>
    <property type="match status" value="1"/>
</dbReference>
<name>A0ABV9YWW6_9HYPH</name>
<dbReference type="Proteomes" id="UP001595796">
    <property type="component" value="Unassembled WGS sequence"/>
</dbReference>
<comment type="caution">
    <text evidence="1">The sequence shown here is derived from an EMBL/GenBank/DDBJ whole genome shotgun (WGS) entry which is preliminary data.</text>
</comment>
<dbReference type="PANTHER" id="PTHR36456:SF1">
    <property type="entry name" value="UPF0232 PROTEIN SCO3875"/>
    <property type="match status" value="1"/>
</dbReference>
<dbReference type="InterPro" id="IPR007922">
    <property type="entry name" value="DciA-like"/>
</dbReference>
<proteinExistence type="predicted"/>
<keyword evidence="2" id="KW-1185">Reference proteome</keyword>
<organism evidence="1 2">
    <name type="scientific">Flaviflagellibacter deserti</name>
    <dbReference type="NCBI Taxonomy" id="2267266"/>
    <lineage>
        <taxon>Bacteria</taxon>
        <taxon>Pseudomonadati</taxon>
        <taxon>Pseudomonadota</taxon>
        <taxon>Alphaproteobacteria</taxon>
        <taxon>Hyphomicrobiales</taxon>
        <taxon>Flaviflagellibacter</taxon>
    </lineage>
</organism>
<dbReference type="PIRSF" id="PIRSF032064">
    <property type="entry name" value="UCP032064"/>
    <property type="match status" value="1"/>
</dbReference>
<gene>
    <name evidence="1" type="ORF">ACFPFW_01530</name>
</gene>
<sequence length="166" mass="18192">MSANQKKRRTHSLGELVPKALGDAFAAQGFAGTEVIQRWREIAGPELAARSRPIKLAWPKQPKDTSAPRLPATLMVQVESAFALELQMQTPVLLERINRYFGWACVATLRIKQGPVSERRAAPRRDPVLSPSTEKRIVAAAEGFEDARLADALVRLGKAVAGSGRR</sequence>
<reference evidence="2" key="1">
    <citation type="journal article" date="2019" name="Int. J. Syst. Evol. Microbiol.">
        <title>The Global Catalogue of Microorganisms (GCM) 10K type strain sequencing project: providing services to taxonomists for standard genome sequencing and annotation.</title>
        <authorList>
            <consortium name="The Broad Institute Genomics Platform"/>
            <consortium name="The Broad Institute Genome Sequencing Center for Infectious Disease"/>
            <person name="Wu L."/>
            <person name="Ma J."/>
        </authorList>
    </citation>
    <scope>NUCLEOTIDE SEQUENCE [LARGE SCALE GENOMIC DNA]</scope>
    <source>
        <strain evidence="2">CGMCC 1.16444</strain>
    </source>
</reference>
<dbReference type="EMBL" id="JBHSJF010000001">
    <property type="protein sequence ID" value="MFC5066694.1"/>
    <property type="molecule type" value="Genomic_DNA"/>
</dbReference>
<accession>A0ABV9YWW6</accession>
<evidence type="ECO:0000313" key="1">
    <source>
        <dbReference type="EMBL" id="MFC5066694.1"/>
    </source>
</evidence>